<dbReference type="SUPFAM" id="SSF53756">
    <property type="entry name" value="UDP-Glycosyltransferase/glycogen phosphorylase"/>
    <property type="match status" value="1"/>
</dbReference>
<dbReference type="Proteomes" id="UP000824755">
    <property type="component" value="Chromosome"/>
</dbReference>
<evidence type="ECO:0000313" key="2">
    <source>
        <dbReference type="Proteomes" id="UP000824755"/>
    </source>
</evidence>
<accession>A0ABX8WM95</accession>
<dbReference type="RefSeq" id="WP_220379525.1">
    <property type="nucleotide sequence ID" value="NZ_CP080544.1"/>
</dbReference>
<protein>
    <submittedName>
        <fullName evidence="1">Glycosyltransferase</fullName>
        <ecNumber evidence="1">2.4.-.-</ecNumber>
    </submittedName>
</protein>
<gene>
    <name evidence="1" type="ORF">H8L67_09175</name>
</gene>
<dbReference type="Gene3D" id="3.40.50.2000">
    <property type="entry name" value="Glycogen Phosphorylase B"/>
    <property type="match status" value="1"/>
</dbReference>
<dbReference type="EC" id="2.4.-.-" evidence="1"/>
<sequence length="406" mass="44152">MSAARAESNALGFGKLPPGPVVPLRNAGLERSKGAKAGRGVNLFGFFLGDFGLAESARAYARALIGAGIPVALNNISLPIAHSSTNRELKDLIVDSAPHDITLVFANPDQMLRPEFDPVASRYAGTKVIGCWFWELEQIPDGWLPALEHVDGLLAASEFVERSFKAATTKPTICVPIPLTETAGGGLTRGDFGLPENTFIFLTCFDFASSIQRKNPFATIEAFKRAFNSAENVMLLVKCSNGFKFPVELRELLNAAASDRRIRVVDQIIEHAHMVSLQRSCDVFVSLHCSEGFGLALAECMAMGMPVIATGWSGNVDFMKNAWPGLVRFTLEPVTGAQYESANPAALWAVADLQDASSKMRLAFDARSNENGIQNRQIVRQFLDPKRCATNLLNAIHDLELRGELN</sequence>
<name>A0ABX8WM95_9GAMM</name>
<proteinExistence type="predicted"/>
<dbReference type="PANTHER" id="PTHR46656">
    <property type="entry name" value="PUTATIVE-RELATED"/>
    <property type="match status" value="1"/>
</dbReference>
<dbReference type="Pfam" id="PF13692">
    <property type="entry name" value="Glyco_trans_1_4"/>
    <property type="match status" value="1"/>
</dbReference>
<keyword evidence="1" id="KW-0808">Transferase</keyword>
<evidence type="ECO:0000313" key="1">
    <source>
        <dbReference type="EMBL" id="QYR52740.1"/>
    </source>
</evidence>
<keyword evidence="2" id="KW-1185">Reference proteome</keyword>
<dbReference type="GO" id="GO:0016757">
    <property type="term" value="F:glycosyltransferase activity"/>
    <property type="evidence" value="ECO:0007669"/>
    <property type="project" value="UniProtKB-KW"/>
</dbReference>
<organism evidence="1 2">
    <name type="scientific">Lysobacter soyae</name>
    <dbReference type="NCBI Taxonomy" id="2764185"/>
    <lineage>
        <taxon>Bacteria</taxon>
        <taxon>Pseudomonadati</taxon>
        <taxon>Pseudomonadota</taxon>
        <taxon>Gammaproteobacteria</taxon>
        <taxon>Lysobacterales</taxon>
        <taxon>Lysobacteraceae</taxon>
        <taxon>Lysobacter</taxon>
    </lineage>
</organism>
<dbReference type="PANTHER" id="PTHR46656:SF3">
    <property type="entry name" value="PUTATIVE-RELATED"/>
    <property type="match status" value="1"/>
</dbReference>
<keyword evidence="1" id="KW-0328">Glycosyltransferase</keyword>
<reference evidence="1 2" key="1">
    <citation type="submission" date="2021-08" db="EMBL/GenBank/DDBJ databases">
        <title>Lysobacter sp. strain CJ11 Genome sequencing and assembly.</title>
        <authorList>
            <person name="Kim I."/>
        </authorList>
    </citation>
    <scope>NUCLEOTIDE SEQUENCE [LARGE SCALE GENOMIC DNA]</scope>
    <source>
        <strain evidence="1 2">CJ11</strain>
    </source>
</reference>
<dbReference type="EMBL" id="CP080544">
    <property type="protein sequence ID" value="QYR52740.1"/>
    <property type="molecule type" value="Genomic_DNA"/>
</dbReference>